<evidence type="ECO:0000256" key="1">
    <source>
        <dbReference type="SAM" id="MobiDB-lite"/>
    </source>
</evidence>
<dbReference type="InterPro" id="IPR001683">
    <property type="entry name" value="PX_dom"/>
</dbReference>
<proteinExistence type="predicted"/>
<dbReference type="GO" id="GO:0035091">
    <property type="term" value="F:phosphatidylinositol binding"/>
    <property type="evidence" value="ECO:0007669"/>
    <property type="project" value="InterPro"/>
</dbReference>
<feature type="transmembrane region" description="Helical" evidence="2">
    <location>
        <begin position="135"/>
        <end position="159"/>
    </location>
</feature>
<dbReference type="AlphaFoldDB" id="A0A7J6M4C5"/>
<evidence type="ECO:0000313" key="4">
    <source>
        <dbReference type="EMBL" id="KAF4666433.1"/>
    </source>
</evidence>
<sequence>MSEVPIAGMGTSATSKIGAALCGQDDVADCVVELGVLGIPYYMFILMVPLRIHELYSCARSLPPRRWPFTNLVKRVCCAFLVVANAGIAAGALMFYDKIYGASYVVITPLIHAFCWVLALLLLDMEYRRYLPQSWLGLRTFWLLTGVSSFARVMLLMWMSVAIPSDLSLALFPHIQRLMQAGRMYPSSGSPAMVEHTIDSGYSPPSVGSPAAMMPPFRPCLKLLDVQVVAKLSPTGQAFTEYKLFTRVYPQVGEAFQITAKRRFKVLKWLDDRLRVMFDHDRFPEFHAKMGSFPPREAVEANPFTRQVGLREYFRNLYTCQIFMVPELLDMVGLNPMVGMKHLNAFQSLSANQLRNEEMARASMRGRGSVSLNLAASTEQQQQLPRLGSSTLTFNRSATRGSPPGSATPSGLLQAPFFLPGLEEPSSSFLGVTTKITGYVAISPGERPGSSLRRTRSELKQSTGDVPSSAIVYYDIATEIPNSEIVYFSSHRFSEFETLALRLRDFLQVRLTVSLPPKLKMPGVSKSAFLEQRREQLEHFLRGLLTDPAVCHCLLLWDFLNVPRSELNHLLDPVWGNGTADALEPGRPNPYPPSPRRFSSSLDTNRASNYATLRTGTFFGRGSVDRVSPSPLSSMAMSREASLSALFGMSAPQSMGVLPETLEEIPALGLEDASGKAELLLYHYDVDCLPEARPKALFIIRFRRMSDGGGSEENWLVQRRYAEFRELYQALHSRLAYDNRAKEILNDLKFPLKALAHRADLEKAQNEERAEMLGIWIGGVVANLEVFDCPALEDFMKRDAIEPY</sequence>
<evidence type="ECO:0000256" key="2">
    <source>
        <dbReference type="SAM" id="Phobius"/>
    </source>
</evidence>
<dbReference type="SUPFAM" id="SSF64268">
    <property type="entry name" value="PX domain"/>
    <property type="match status" value="2"/>
</dbReference>
<keyword evidence="2" id="KW-0812">Transmembrane</keyword>
<feature type="transmembrane region" description="Helical" evidence="2">
    <location>
        <begin position="72"/>
        <end position="96"/>
    </location>
</feature>
<dbReference type="Gene3D" id="3.30.1520.10">
    <property type="entry name" value="Phox-like domain"/>
    <property type="match status" value="2"/>
</dbReference>
<organism evidence="4 5">
    <name type="scientific">Perkinsus chesapeaki</name>
    <name type="common">Clam parasite</name>
    <name type="synonym">Perkinsus andrewsi</name>
    <dbReference type="NCBI Taxonomy" id="330153"/>
    <lineage>
        <taxon>Eukaryota</taxon>
        <taxon>Sar</taxon>
        <taxon>Alveolata</taxon>
        <taxon>Perkinsozoa</taxon>
        <taxon>Perkinsea</taxon>
        <taxon>Perkinsida</taxon>
        <taxon>Perkinsidae</taxon>
        <taxon>Perkinsus</taxon>
    </lineage>
</organism>
<name>A0A7J6M4C5_PERCH</name>
<dbReference type="Proteomes" id="UP000591131">
    <property type="component" value="Unassembled WGS sequence"/>
</dbReference>
<reference evidence="4 5" key="1">
    <citation type="submission" date="2020-04" db="EMBL/GenBank/DDBJ databases">
        <title>Perkinsus chesapeaki whole genome sequence.</title>
        <authorList>
            <person name="Bogema D.R."/>
        </authorList>
    </citation>
    <scope>NUCLEOTIDE SEQUENCE [LARGE SCALE GENOMIC DNA]</scope>
    <source>
        <strain evidence="4">ATCC PRA-425</strain>
    </source>
</reference>
<gene>
    <name evidence="4" type="ORF">FOL47_004101</name>
</gene>
<dbReference type="CDD" id="cd06093">
    <property type="entry name" value="PX_domain"/>
    <property type="match status" value="2"/>
</dbReference>
<evidence type="ECO:0000259" key="3">
    <source>
        <dbReference type="PROSITE" id="PS50195"/>
    </source>
</evidence>
<dbReference type="EMBL" id="JAAPAO010000235">
    <property type="protein sequence ID" value="KAF4666433.1"/>
    <property type="molecule type" value="Genomic_DNA"/>
</dbReference>
<dbReference type="SMART" id="SM00312">
    <property type="entry name" value="PX"/>
    <property type="match status" value="1"/>
</dbReference>
<feature type="domain" description="PX" evidence="3">
    <location>
        <begin position="660"/>
        <end position="804"/>
    </location>
</feature>
<dbReference type="PANTHER" id="PTHR22775">
    <property type="entry name" value="SORTING NEXIN"/>
    <property type="match status" value="1"/>
</dbReference>
<feature type="transmembrane region" description="Helical" evidence="2">
    <location>
        <begin position="34"/>
        <end position="52"/>
    </location>
</feature>
<protein>
    <recommendedName>
        <fullName evidence="3">PX domain-containing protein</fullName>
    </recommendedName>
</protein>
<feature type="region of interest" description="Disordered" evidence="1">
    <location>
        <begin position="581"/>
        <end position="602"/>
    </location>
</feature>
<keyword evidence="2" id="KW-0472">Membrane</keyword>
<accession>A0A7J6M4C5</accession>
<dbReference type="PANTHER" id="PTHR22775:SF3">
    <property type="entry name" value="SORTING NEXIN-13"/>
    <property type="match status" value="1"/>
</dbReference>
<dbReference type="PROSITE" id="PS50195">
    <property type="entry name" value="PX"/>
    <property type="match status" value="2"/>
</dbReference>
<dbReference type="Pfam" id="PF00787">
    <property type="entry name" value="PX"/>
    <property type="match status" value="2"/>
</dbReference>
<feature type="transmembrane region" description="Helical" evidence="2">
    <location>
        <begin position="102"/>
        <end position="123"/>
    </location>
</feature>
<keyword evidence="5" id="KW-1185">Reference proteome</keyword>
<dbReference type="OrthoDB" id="430293at2759"/>
<dbReference type="InterPro" id="IPR036871">
    <property type="entry name" value="PX_dom_sf"/>
</dbReference>
<feature type="region of interest" description="Disordered" evidence="1">
    <location>
        <begin position="377"/>
        <end position="410"/>
    </location>
</feature>
<evidence type="ECO:0000313" key="5">
    <source>
        <dbReference type="Proteomes" id="UP000591131"/>
    </source>
</evidence>
<comment type="caution">
    <text evidence="4">The sequence shown here is derived from an EMBL/GenBank/DDBJ whole genome shotgun (WGS) entry which is preliminary data.</text>
</comment>
<feature type="domain" description="PX" evidence="3">
    <location>
        <begin position="452"/>
        <end position="567"/>
    </location>
</feature>
<keyword evidence="2" id="KW-1133">Transmembrane helix</keyword>